<keyword evidence="4" id="KW-1003">Cell membrane</keyword>
<dbReference type="InParanoid" id="B4LLW0"/>
<comment type="cofactor">
    <cofactor evidence="14">
        <name>Mg(2+)</name>
        <dbReference type="ChEBI" id="CHEBI:18420"/>
    </cofactor>
    <text evidence="14">Binds 1 Mg(2+) ion.</text>
</comment>
<evidence type="ECO:0000256" key="16">
    <source>
        <dbReference type="RuleBase" id="RU003947"/>
    </source>
</evidence>
<dbReference type="KEGG" id="dvi:6625870"/>
<dbReference type="SMART" id="SM00098">
    <property type="entry name" value="alkPPc"/>
    <property type="match status" value="1"/>
</dbReference>
<dbReference type="AlphaFoldDB" id="B4LLW0"/>
<feature type="binding site" evidence="14">
    <location>
        <position position="397"/>
    </location>
    <ligand>
        <name>Zn(2+)</name>
        <dbReference type="ChEBI" id="CHEBI:29105"/>
        <label>2</label>
    </ligand>
</feature>
<evidence type="ECO:0000256" key="6">
    <source>
        <dbReference type="ARBA" id="ARBA00022723"/>
    </source>
</evidence>
<dbReference type="PANTHER" id="PTHR11596">
    <property type="entry name" value="ALKALINE PHOSPHATASE"/>
    <property type="match status" value="1"/>
</dbReference>
<evidence type="ECO:0000256" key="4">
    <source>
        <dbReference type="ARBA" id="ARBA00022475"/>
    </source>
</evidence>
<keyword evidence="6 14" id="KW-0479">Metal-binding</keyword>
<sequence>MARLSVSRRGTQKELTIMSILYVALVLLSALVATTWSAAFDMNEVHNLDQLIGRSSVAKARDTNLIDPNALGKNKYTPPEEKAAQFWYDLANEEIAKRLALPQIDKRKAKNLIMFLGDGMSLTTVAAARILKGQLKGNTGEEDALSFEKFPYTGLSRTYCSNAQVPDSACTATAYLCGVKTNIVALGVTANVNFNNCSGSEDPANHVSSIAAWAQAAGKASGIVTTTTLTHASPSGAYAHSTNRFFESDTDIVTYGEGQNGPCTDIATQLITQEPGKNFDVMLGGGMGKFLPQSITDKFGNKGERSDGVNLLSKWQSLHPEGALAYNRNQLLSVDAKRIPRLIGLFNSGVMDFHKLADPAQKPTLEEMTKKAIEVVSQNDEGYFLFIEGGLVDYGNHFNLPQMGLDEVHELSKAVETALGMTNPEETLIVVTSDHAHPLSISGYPGRGTNILGLNQHDTDINGVKYATLNYAVGPNPYLDENGKRESLEDKIDNPSFVFPSYITGKIGVHSGDDVGIFATGPQSHLFTGVMQQSTIPHLMAYAGCIGDGPKLCDN</sequence>
<keyword evidence="5" id="KW-0336">GPI-anchor</keyword>
<evidence type="ECO:0000256" key="7">
    <source>
        <dbReference type="ARBA" id="ARBA00022801"/>
    </source>
</evidence>
<evidence type="ECO:0000256" key="11">
    <source>
        <dbReference type="ARBA" id="ARBA00023180"/>
    </source>
</evidence>
<dbReference type="SUPFAM" id="SSF53649">
    <property type="entry name" value="Alkaline phosphatase-like"/>
    <property type="match status" value="1"/>
</dbReference>
<dbReference type="GO" id="GO:0046872">
    <property type="term" value="F:metal ion binding"/>
    <property type="evidence" value="ECO:0007669"/>
    <property type="project" value="UniProtKB-KW"/>
</dbReference>
<keyword evidence="11" id="KW-0325">Glycoprotein</keyword>
<dbReference type="GO" id="GO:0004035">
    <property type="term" value="F:alkaline phosphatase activity"/>
    <property type="evidence" value="ECO:0007669"/>
    <property type="project" value="UniProtKB-EC"/>
</dbReference>
<evidence type="ECO:0000256" key="3">
    <source>
        <dbReference type="ARBA" id="ARBA00012647"/>
    </source>
</evidence>
<dbReference type="CDD" id="cd16012">
    <property type="entry name" value="ALP"/>
    <property type="match status" value="1"/>
</dbReference>
<evidence type="ECO:0000256" key="10">
    <source>
        <dbReference type="ARBA" id="ARBA00023136"/>
    </source>
</evidence>
<dbReference type="HOGENOM" id="CLU_008539_4_0_1"/>
<evidence type="ECO:0000256" key="15">
    <source>
        <dbReference type="RuleBase" id="RU003946"/>
    </source>
</evidence>
<keyword evidence="12" id="KW-0449">Lipoprotein</keyword>
<reference evidence="17 18" key="1">
    <citation type="journal article" date="2007" name="Nature">
        <title>Evolution of genes and genomes on the Drosophila phylogeny.</title>
        <authorList>
            <consortium name="Drosophila 12 Genomes Consortium"/>
            <person name="Clark A.G."/>
            <person name="Eisen M.B."/>
            <person name="Smith D.R."/>
            <person name="Bergman C.M."/>
            <person name="Oliver B."/>
            <person name="Markow T.A."/>
            <person name="Kaufman T.C."/>
            <person name="Kellis M."/>
            <person name="Gelbart W."/>
            <person name="Iyer V.N."/>
            <person name="Pollard D.A."/>
            <person name="Sackton T.B."/>
            <person name="Larracuente A.M."/>
            <person name="Singh N.D."/>
            <person name="Abad J.P."/>
            <person name="Abt D.N."/>
            <person name="Adryan B."/>
            <person name="Aguade M."/>
            <person name="Akashi H."/>
            <person name="Anderson W.W."/>
            <person name="Aquadro C.F."/>
            <person name="Ardell D.H."/>
            <person name="Arguello R."/>
            <person name="Artieri C.G."/>
            <person name="Barbash D.A."/>
            <person name="Barker D."/>
            <person name="Barsanti P."/>
            <person name="Batterham P."/>
            <person name="Batzoglou S."/>
            <person name="Begun D."/>
            <person name="Bhutkar A."/>
            <person name="Blanco E."/>
            <person name="Bosak S.A."/>
            <person name="Bradley R.K."/>
            <person name="Brand A.D."/>
            <person name="Brent M.R."/>
            <person name="Brooks A.N."/>
            <person name="Brown R.H."/>
            <person name="Butlin R.K."/>
            <person name="Caggese C."/>
            <person name="Calvi B.R."/>
            <person name="Bernardo de Carvalho A."/>
            <person name="Caspi A."/>
            <person name="Castrezana S."/>
            <person name="Celniker S.E."/>
            <person name="Chang J.L."/>
            <person name="Chapple C."/>
            <person name="Chatterji S."/>
            <person name="Chinwalla A."/>
            <person name="Civetta A."/>
            <person name="Clifton S.W."/>
            <person name="Comeron J.M."/>
            <person name="Costello J.C."/>
            <person name="Coyne J.A."/>
            <person name="Daub J."/>
            <person name="David R.G."/>
            <person name="Delcher A.L."/>
            <person name="Delehaunty K."/>
            <person name="Do C.B."/>
            <person name="Ebling H."/>
            <person name="Edwards K."/>
            <person name="Eickbush T."/>
            <person name="Evans J.D."/>
            <person name="Filipski A."/>
            <person name="Findeiss S."/>
            <person name="Freyhult E."/>
            <person name="Fulton L."/>
            <person name="Fulton R."/>
            <person name="Garcia A.C."/>
            <person name="Gardiner A."/>
            <person name="Garfield D.A."/>
            <person name="Garvin B.E."/>
            <person name="Gibson G."/>
            <person name="Gilbert D."/>
            <person name="Gnerre S."/>
            <person name="Godfrey J."/>
            <person name="Good R."/>
            <person name="Gotea V."/>
            <person name="Gravely B."/>
            <person name="Greenberg A.J."/>
            <person name="Griffiths-Jones S."/>
            <person name="Gross S."/>
            <person name="Guigo R."/>
            <person name="Gustafson E.A."/>
            <person name="Haerty W."/>
            <person name="Hahn M.W."/>
            <person name="Halligan D.L."/>
            <person name="Halpern A.L."/>
            <person name="Halter G.M."/>
            <person name="Han M.V."/>
            <person name="Heger A."/>
            <person name="Hillier L."/>
            <person name="Hinrichs A.S."/>
            <person name="Holmes I."/>
            <person name="Hoskins R.A."/>
            <person name="Hubisz M.J."/>
            <person name="Hultmark D."/>
            <person name="Huntley M.A."/>
            <person name="Jaffe D.B."/>
            <person name="Jagadeeshan S."/>
            <person name="Jeck W.R."/>
            <person name="Johnson J."/>
            <person name="Jones C.D."/>
            <person name="Jordan W.C."/>
            <person name="Karpen G.H."/>
            <person name="Kataoka E."/>
            <person name="Keightley P.D."/>
            <person name="Kheradpour P."/>
            <person name="Kirkness E.F."/>
            <person name="Koerich L.B."/>
            <person name="Kristiansen K."/>
            <person name="Kudrna D."/>
            <person name="Kulathinal R.J."/>
            <person name="Kumar S."/>
            <person name="Kwok R."/>
            <person name="Lander E."/>
            <person name="Langley C.H."/>
            <person name="Lapoint R."/>
            <person name="Lazzaro B.P."/>
            <person name="Lee S.J."/>
            <person name="Levesque L."/>
            <person name="Li R."/>
            <person name="Lin C.F."/>
            <person name="Lin M.F."/>
            <person name="Lindblad-Toh K."/>
            <person name="Llopart A."/>
            <person name="Long M."/>
            <person name="Low L."/>
            <person name="Lozovsky E."/>
            <person name="Lu J."/>
            <person name="Luo M."/>
            <person name="Machado C.A."/>
            <person name="Makalowski W."/>
            <person name="Marzo M."/>
            <person name="Matsuda M."/>
            <person name="Matzkin L."/>
            <person name="McAllister B."/>
            <person name="McBride C.S."/>
            <person name="McKernan B."/>
            <person name="McKernan K."/>
            <person name="Mendez-Lago M."/>
            <person name="Minx P."/>
            <person name="Mollenhauer M.U."/>
            <person name="Montooth K."/>
            <person name="Mount S.M."/>
            <person name="Mu X."/>
            <person name="Myers E."/>
            <person name="Negre B."/>
            <person name="Newfeld S."/>
            <person name="Nielsen R."/>
            <person name="Noor M.A."/>
            <person name="O'Grady P."/>
            <person name="Pachter L."/>
            <person name="Papaceit M."/>
            <person name="Parisi M.J."/>
            <person name="Parisi M."/>
            <person name="Parts L."/>
            <person name="Pedersen J.S."/>
            <person name="Pesole G."/>
            <person name="Phillippy A.M."/>
            <person name="Ponting C.P."/>
            <person name="Pop M."/>
            <person name="Porcelli D."/>
            <person name="Powell J.R."/>
            <person name="Prohaska S."/>
            <person name="Pruitt K."/>
            <person name="Puig M."/>
            <person name="Quesneville H."/>
            <person name="Ram K.R."/>
            <person name="Rand D."/>
            <person name="Rasmussen M.D."/>
            <person name="Reed L.K."/>
            <person name="Reenan R."/>
            <person name="Reily A."/>
            <person name="Remington K.A."/>
            <person name="Rieger T.T."/>
            <person name="Ritchie M.G."/>
            <person name="Robin C."/>
            <person name="Rogers Y.H."/>
            <person name="Rohde C."/>
            <person name="Rozas J."/>
            <person name="Rubenfield M.J."/>
            <person name="Ruiz A."/>
            <person name="Russo S."/>
            <person name="Salzberg S.L."/>
            <person name="Sanchez-Gracia A."/>
            <person name="Saranga D.J."/>
            <person name="Sato H."/>
            <person name="Schaeffer S.W."/>
            <person name="Schatz M.C."/>
            <person name="Schlenke T."/>
            <person name="Schwartz R."/>
            <person name="Segarra C."/>
            <person name="Singh R.S."/>
            <person name="Sirot L."/>
            <person name="Sirota M."/>
            <person name="Sisneros N.B."/>
            <person name="Smith C.D."/>
            <person name="Smith T.F."/>
            <person name="Spieth J."/>
            <person name="Stage D.E."/>
            <person name="Stark A."/>
            <person name="Stephan W."/>
            <person name="Strausberg R.L."/>
            <person name="Strempel S."/>
            <person name="Sturgill D."/>
            <person name="Sutton G."/>
            <person name="Sutton G.G."/>
            <person name="Tao W."/>
            <person name="Teichmann S."/>
            <person name="Tobari Y.N."/>
            <person name="Tomimura Y."/>
            <person name="Tsolas J.M."/>
            <person name="Valente V.L."/>
            <person name="Venter E."/>
            <person name="Venter J.C."/>
            <person name="Vicario S."/>
            <person name="Vieira F.G."/>
            <person name="Vilella A.J."/>
            <person name="Villasante A."/>
            <person name="Walenz B."/>
            <person name="Wang J."/>
            <person name="Wasserman M."/>
            <person name="Watts T."/>
            <person name="Wilson D."/>
            <person name="Wilson R.K."/>
            <person name="Wing R.A."/>
            <person name="Wolfner M.F."/>
            <person name="Wong A."/>
            <person name="Wong G.K."/>
            <person name="Wu C.I."/>
            <person name="Wu G."/>
            <person name="Yamamoto D."/>
            <person name="Yang H.P."/>
            <person name="Yang S.P."/>
            <person name="Yorke J.A."/>
            <person name="Yoshida K."/>
            <person name="Zdobnov E."/>
            <person name="Zhang P."/>
            <person name="Zhang Y."/>
            <person name="Zimin A.V."/>
            <person name="Baldwin J."/>
            <person name="Abdouelleil A."/>
            <person name="Abdulkadir J."/>
            <person name="Abebe A."/>
            <person name="Abera B."/>
            <person name="Abreu J."/>
            <person name="Acer S.C."/>
            <person name="Aftuck L."/>
            <person name="Alexander A."/>
            <person name="An P."/>
            <person name="Anderson E."/>
            <person name="Anderson S."/>
            <person name="Arachi H."/>
            <person name="Azer M."/>
            <person name="Bachantsang P."/>
            <person name="Barry A."/>
            <person name="Bayul T."/>
            <person name="Berlin A."/>
            <person name="Bessette D."/>
            <person name="Bloom T."/>
            <person name="Blye J."/>
            <person name="Boguslavskiy L."/>
            <person name="Bonnet C."/>
            <person name="Boukhgalter B."/>
            <person name="Bourzgui I."/>
            <person name="Brown A."/>
            <person name="Cahill P."/>
            <person name="Channer S."/>
            <person name="Cheshatsang Y."/>
            <person name="Chuda L."/>
            <person name="Citroen M."/>
            <person name="Collymore A."/>
            <person name="Cooke P."/>
            <person name="Costello M."/>
            <person name="D'Aco K."/>
            <person name="Daza R."/>
            <person name="De Haan G."/>
            <person name="DeGray S."/>
            <person name="DeMaso C."/>
            <person name="Dhargay N."/>
            <person name="Dooley K."/>
            <person name="Dooley E."/>
            <person name="Doricent M."/>
            <person name="Dorje P."/>
            <person name="Dorjee K."/>
            <person name="Dupes A."/>
            <person name="Elong R."/>
            <person name="Falk J."/>
            <person name="Farina A."/>
            <person name="Faro S."/>
            <person name="Ferguson D."/>
            <person name="Fisher S."/>
            <person name="Foley C.D."/>
            <person name="Franke A."/>
            <person name="Friedrich D."/>
            <person name="Gadbois L."/>
            <person name="Gearin G."/>
            <person name="Gearin C.R."/>
            <person name="Giannoukos G."/>
            <person name="Goode T."/>
            <person name="Graham J."/>
            <person name="Grandbois E."/>
            <person name="Grewal S."/>
            <person name="Gyaltsen K."/>
            <person name="Hafez N."/>
            <person name="Hagos B."/>
            <person name="Hall J."/>
            <person name="Henson C."/>
            <person name="Hollinger A."/>
            <person name="Honan T."/>
            <person name="Huard M.D."/>
            <person name="Hughes L."/>
            <person name="Hurhula B."/>
            <person name="Husby M.E."/>
            <person name="Kamat A."/>
            <person name="Kanga B."/>
            <person name="Kashin S."/>
            <person name="Khazanovich D."/>
            <person name="Kisner P."/>
            <person name="Lance K."/>
            <person name="Lara M."/>
            <person name="Lee W."/>
            <person name="Lennon N."/>
            <person name="Letendre F."/>
            <person name="LeVine R."/>
            <person name="Lipovsky A."/>
            <person name="Liu X."/>
            <person name="Liu J."/>
            <person name="Liu S."/>
            <person name="Lokyitsang T."/>
            <person name="Lokyitsang Y."/>
            <person name="Lubonja R."/>
            <person name="Lui A."/>
            <person name="MacDonald P."/>
            <person name="Magnisalis V."/>
            <person name="Maru K."/>
            <person name="Matthews C."/>
            <person name="McCusker W."/>
            <person name="McDonough S."/>
            <person name="Mehta T."/>
            <person name="Meldrim J."/>
            <person name="Meneus L."/>
            <person name="Mihai O."/>
            <person name="Mihalev A."/>
            <person name="Mihova T."/>
            <person name="Mittelman R."/>
            <person name="Mlenga V."/>
            <person name="Montmayeur A."/>
            <person name="Mulrain L."/>
            <person name="Navidi A."/>
            <person name="Naylor J."/>
            <person name="Negash T."/>
            <person name="Nguyen T."/>
            <person name="Nguyen N."/>
            <person name="Nicol R."/>
            <person name="Norbu C."/>
            <person name="Norbu N."/>
            <person name="Novod N."/>
            <person name="O'Neill B."/>
            <person name="Osman S."/>
            <person name="Markiewicz E."/>
            <person name="Oyono O.L."/>
            <person name="Patti C."/>
            <person name="Phunkhang P."/>
            <person name="Pierre F."/>
            <person name="Priest M."/>
            <person name="Raghuraman S."/>
            <person name="Rege F."/>
            <person name="Reyes R."/>
            <person name="Rise C."/>
            <person name="Rogov P."/>
            <person name="Ross K."/>
            <person name="Ryan E."/>
            <person name="Settipalli S."/>
            <person name="Shea T."/>
            <person name="Sherpa N."/>
            <person name="Shi L."/>
            <person name="Shih D."/>
            <person name="Sparrow T."/>
            <person name="Spaulding J."/>
            <person name="Stalker J."/>
            <person name="Stange-Thomann N."/>
            <person name="Stavropoulos S."/>
            <person name="Stone C."/>
            <person name="Strader C."/>
            <person name="Tesfaye S."/>
            <person name="Thomson T."/>
            <person name="Thoulutsang Y."/>
            <person name="Thoulutsang D."/>
            <person name="Topham K."/>
            <person name="Topping I."/>
            <person name="Tsamla T."/>
            <person name="Vassiliev H."/>
            <person name="Vo A."/>
            <person name="Wangchuk T."/>
            <person name="Wangdi T."/>
            <person name="Weiand M."/>
            <person name="Wilkinson J."/>
            <person name="Wilson A."/>
            <person name="Yadav S."/>
            <person name="Young G."/>
            <person name="Yu Q."/>
            <person name="Zembek L."/>
            <person name="Zhong D."/>
            <person name="Zimmer A."/>
            <person name="Zwirko Z."/>
            <person name="Jaffe D.B."/>
            <person name="Alvarez P."/>
            <person name="Brockman W."/>
            <person name="Butler J."/>
            <person name="Chin C."/>
            <person name="Gnerre S."/>
            <person name="Grabherr M."/>
            <person name="Kleber M."/>
            <person name="Mauceli E."/>
            <person name="MacCallum I."/>
        </authorList>
    </citation>
    <scope>NUCLEOTIDE SEQUENCE [LARGE SCALE GENOMIC DNA]</scope>
    <source>
        <strain evidence="18">Tucson 15010-1051.87</strain>
    </source>
</reference>
<dbReference type="InterPro" id="IPR001952">
    <property type="entry name" value="Alkaline_phosphatase"/>
</dbReference>
<gene>
    <name evidence="17" type="primary">Dvir\GJ20005</name>
    <name evidence="17" type="ORF">Dvir_GJ20005</name>
</gene>
<dbReference type="Pfam" id="PF00245">
    <property type="entry name" value="Alk_phosphatase"/>
    <property type="match status" value="1"/>
</dbReference>
<feature type="binding site" evidence="14">
    <location>
        <position position="435"/>
    </location>
    <ligand>
        <name>Zn(2+)</name>
        <dbReference type="ChEBI" id="CHEBI:29105"/>
        <label>2</label>
    </ligand>
</feature>
<dbReference type="Gene3D" id="3.40.720.10">
    <property type="entry name" value="Alkaline Phosphatase, subunit A"/>
    <property type="match status" value="1"/>
</dbReference>
<feature type="binding site" evidence="14">
    <location>
        <position position="510"/>
    </location>
    <ligand>
        <name>Zn(2+)</name>
        <dbReference type="ChEBI" id="CHEBI:29105"/>
        <label>2</label>
    </ligand>
</feature>
<proteinExistence type="inferred from homology"/>
<dbReference type="EMBL" id="CH940648">
    <property type="protein sequence ID" value="EDW61983.2"/>
    <property type="molecule type" value="Genomic_DNA"/>
</dbReference>
<keyword evidence="10" id="KW-0472">Membrane</keyword>
<dbReference type="GO" id="GO:0005886">
    <property type="term" value="C:plasma membrane"/>
    <property type="evidence" value="ECO:0007669"/>
    <property type="project" value="UniProtKB-SubCell"/>
</dbReference>
<feature type="active site" description="Phosphoserine intermediate" evidence="13">
    <location>
        <position position="168"/>
    </location>
</feature>
<comment type="catalytic activity">
    <reaction evidence="16">
        <text>a phosphate monoester + H2O = an alcohol + phosphate</text>
        <dbReference type="Rhea" id="RHEA:15017"/>
        <dbReference type="ChEBI" id="CHEBI:15377"/>
        <dbReference type="ChEBI" id="CHEBI:30879"/>
        <dbReference type="ChEBI" id="CHEBI:43474"/>
        <dbReference type="ChEBI" id="CHEBI:67140"/>
        <dbReference type="EC" id="3.1.3.1"/>
    </reaction>
</comment>
<evidence type="ECO:0000313" key="17">
    <source>
        <dbReference type="EMBL" id="EDW61983.2"/>
    </source>
</evidence>
<dbReference type="PROSITE" id="PS00123">
    <property type="entry name" value="ALKALINE_PHOSPHATASE"/>
    <property type="match status" value="1"/>
</dbReference>
<evidence type="ECO:0000256" key="12">
    <source>
        <dbReference type="ARBA" id="ARBA00023288"/>
    </source>
</evidence>
<feature type="binding site" evidence="14">
    <location>
        <position position="233"/>
    </location>
    <ligand>
        <name>Mg(2+)</name>
        <dbReference type="ChEBI" id="CHEBI:18420"/>
    </ligand>
</feature>
<evidence type="ECO:0000256" key="1">
    <source>
        <dbReference type="ARBA" id="ARBA00004609"/>
    </source>
</evidence>
<dbReference type="OrthoDB" id="5818554at2759"/>
<evidence type="ECO:0000256" key="2">
    <source>
        <dbReference type="ARBA" id="ARBA00005984"/>
    </source>
</evidence>
<evidence type="ECO:0000256" key="14">
    <source>
        <dbReference type="PIRSR" id="PIRSR601952-2"/>
    </source>
</evidence>
<feature type="binding site" evidence="14">
    <location>
        <position position="393"/>
    </location>
    <ligand>
        <name>Zn(2+)</name>
        <dbReference type="ChEBI" id="CHEBI:29105"/>
        <label>2</label>
    </ligand>
</feature>
<dbReference type="InterPro" id="IPR017850">
    <property type="entry name" value="Alkaline_phosphatase_core_sf"/>
</dbReference>
<keyword evidence="18" id="KW-1185">Reference proteome</keyword>
<feature type="binding site" evidence="14">
    <location>
        <position position="434"/>
    </location>
    <ligand>
        <name>Zn(2+)</name>
        <dbReference type="ChEBI" id="CHEBI:29105"/>
        <label>1</label>
    </ligand>
</feature>
<accession>B4LLW0</accession>
<dbReference type="FunCoup" id="B4LLW0">
    <property type="interactions" value="146"/>
</dbReference>
<feature type="binding site" evidence="14">
    <location>
        <position position="388"/>
    </location>
    <ligand>
        <name>Mg(2+)</name>
        <dbReference type="ChEBI" id="CHEBI:18420"/>
    </ligand>
</feature>
<evidence type="ECO:0000256" key="8">
    <source>
        <dbReference type="ARBA" id="ARBA00022833"/>
    </source>
</evidence>
<dbReference type="PRINTS" id="PR00113">
    <property type="entry name" value="ALKPHPHTASE"/>
</dbReference>
<evidence type="ECO:0000256" key="13">
    <source>
        <dbReference type="PIRSR" id="PIRSR601952-1"/>
    </source>
</evidence>
<evidence type="ECO:0000313" key="18">
    <source>
        <dbReference type="Proteomes" id="UP000008792"/>
    </source>
</evidence>
<feature type="binding site" evidence="14">
    <location>
        <position position="118"/>
    </location>
    <ligand>
        <name>Mg(2+)</name>
        <dbReference type="ChEBI" id="CHEBI:18420"/>
    </ligand>
</feature>
<dbReference type="GO" id="GO:0098552">
    <property type="term" value="C:side of membrane"/>
    <property type="evidence" value="ECO:0007669"/>
    <property type="project" value="UniProtKB-KW"/>
</dbReference>
<keyword evidence="8 14" id="KW-0862">Zinc</keyword>
<feature type="binding site" evidence="14">
    <location>
        <position position="118"/>
    </location>
    <ligand>
        <name>Zn(2+)</name>
        <dbReference type="ChEBI" id="CHEBI:29105"/>
        <label>2</label>
    </ligand>
</feature>
<protein>
    <recommendedName>
        <fullName evidence="3 16">Alkaline phosphatase</fullName>
        <ecNumber evidence="3 16">3.1.3.1</ecNumber>
    </recommendedName>
</protein>
<organism evidence="17 18">
    <name type="scientific">Drosophila virilis</name>
    <name type="common">Fruit fly</name>
    <dbReference type="NCBI Taxonomy" id="7244"/>
    <lineage>
        <taxon>Eukaryota</taxon>
        <taxon>Metazoa</taxon>
        <taxon>Ecdysozoa</taxon>
        <taxon>Arthropoda</taxon>
        <taxon>Hexapoda</taxon>
        <taxon>Insecta</taxon>
        <taxon>Pterygota</taxon>
        <taxon>Neoptera</taxon>
        <taxon>Endopterygota</taxon>
        <taxon>Diptera</taxon>
        <taxon>Brachycera</taxon>
        <taxon>Muscomorpha</taxon>
        <taxon>Ephydroidea</taxon>
        <taxon>Drosophilidae</taxon>
        <taxon>Drosophila</taxon>
    </lineage>
</organism>
<comment type="subcellular location">
    <subcellularLocation>
        <location evidence="1">Cell membrane</location>
        <topology evidence="1">Lipid-anchor</topology>
        <topology evidence="1">GPI-anchor</topology>
    </subcellularLocation>
</comment>
<comment type="cofactor">
    <cofactor evidence="14">
        <name>Zn(2+)</name>
        <dbReference type="ChEBI" id="CHEBI:29105"/>
    </cofactor>
    <text evidence="14">Binds 2 Zn(2+) ions.</text>
</comment>
<dbReference type="eggNOG" id="KOG4126">
    <property type="taxonomic scope" value="Eukaryota"/>
</dbReference>
<keyword evidence="7 16" id="KW-0378">Hydrolase</keyword>
<name>B4LLW0_DROVI</name>
<dbReference type="PANTHER" id="PTHR11596:SF91">
    <property type="entry name" value="ALKALINE PHOSPHATASE-RELATED"/>
    <property type="match status" value="1"/>
</dbReference>
<dbReference type="FunFam" id="3.40.720.10:FF:000008">
    <property type="entry name" value="Alkaline phosphatase"/>
    <property type="match status" value="1"/>
</dbReference>
<dbReference type="InterPro" id="IPR018299">
    <property type="entry name" value="Alkaline_phosphatase_AS"/>
</dbReference>
<evidence type="ECO:0000256" key="9">
    <source>
        <dbReference type="ARBA" id="ARBA00022842"/>
    </source>
</evidence>
<keyword evidence="9 14" id="KW-0460">Magnesium</keyword>
<evidence type="ECO:0000256" key="5">
    <source>
        <dbReference type="ARBA" id="ARBA00022622"/>
    </source>
</evidence>
<comment type="similarity">
    <text evidence="2 15">Belongs to the alkaline phosphatase family.</text>
</comment>
<dbReference type="EC" id="3.1.3.1" evidence="3 16"/>
<dbReference type="STRING" id="7244.B4LLW0"/>
<dbReference type="Proteomes" id="UP000008792">
    <property type="component" value="Unassembled WGS sequence"/>
</dbReference>
<feature type="binding site" evidence="14">
    <location>
        <position position="231"/>
    </location>
    <ligand>
        <name>Mg(2+)</name>
        <dbReference type="ChEBI" id="CHEBI:18420"/>
    </ligand>
</feature>